<gene>
    <name evidence="1" type="ORF">ABVK50_31885</name>
</gene>
<proteinExistence type="predicted"/>
<accession>A0AAU8D1X0</accession>
<geneLocation type="plasmid" evidence="1">
    <name>pMk2240A</name>
</geneLocation>
<dbReference type="RefSeq" id="WP_353646939.1">
    <property type="nucleotide sequence ID" value="NZ_CP159256.1"/>
</dbReference>
<dbReference type="EMBL" id="CP159256">
    <property type="protein sequence ID" value="XCG52696.1"/>
    <property type="molecule type" value="Genomic_DNA"/>
</dbReference>
<evidence type="ECO:0000313" key="1">
    <source>
        <dbReference type="EMBL" id="XCG52696.1"/>
    </source>
</evidence>
<keyword evidence="1" id="KW-0614">Plasmid</keyword>
<protein>
    <submittedName>
        <fullName evidence="1">Uncharacterized protein</fullName>
    </submittedName>
</protein>
<name>A0AAU8D1X0_9HYPH</name>
<reference evidence="1" key="1">
    <citation type="submission" date="2024-06" db="EMBL/GenBank/DDBJ databases">
        <title>Mesorhizobium karijinii sp. nov., a symbiont of the iconic Swainsona formosa from arid Australia.</title>
        <authorList>
            <person name="Hill Y.J."/>
            <person name="Watkin E.L.J."/>
            <person name="O'Hara G.W."/>
            <person name="Terpolilli J."/>
            <person name="Tye M.L."/>
            <person name="Kohlmeier M.G."/>
        </authorList>
    </citation>
    <scope>NUCLEOTIDE SEQUENCE</scope>
    <source>
        <strain evidence="1">WSM2240</strain>
        <plasmid evidence="1">pMk2240A</plasmid>
    </source>
</reference>
<sequence>MHTRADLEALHADNLNWFRSQFPALQGTYADERPGEIVLEIYAPEAEGVDVASLSEARPKAGWGAPLR</sequence>
<dbReference type="AlphaFoldDB" id="A0AAU8D1X0"/>
<organism evidence="1">
    <name type="scientific">Mesorhizobium sp. WSM2240</name>
    <dbReference type="NCBI Taxonomy" id="3228851"/>
    <lineage>
        <taxon>Bacteria</taxon>
        <taxon>Pseudomonadati</taxon>
        <taxon>Pseudomonadota</taxon>
        <taxon>Alphaproteobacteria</taxon>
        <taxon>Hyphomicrobiales</taxon>
        <taxon>Phyllobacteriaceae</taxon>
        <taxon>Mesorhizobium</taxon>
    </lineage>
</organism>